<gene>
    <name evidence="1" type="ORF">I7I52_08978</name>
</gene>
<dbReference type="VEuPathDB" id="FungiDB:I7I52_08978"/>
<dbReference type="Proteomes" id="UP000670092">
    <property type="component" value="Unassembled WGS sequence"/>
</dbReference>
<organism evidence="1 2">
    <name type="scientific">Ajellomyces capsulatus</name>
    <name type="common">Darling's disease fungus</name>
    <name type="synonym">Histoplasma capsulatum</name>
    <dbReference type="NCBI Taxonomy" id="5037"/>
    <lineage>
        <taxon>Eukaryota</taxon>
        <taxon>Fungi</taxon>
        <taxon>Dikarya</taxon>
        <taxon>Ascomycota</taxon>
        <taxon>Pezizomycotina</taxon>
        <taxon>Eurotiomycetes</taxon>
        <taxon>Eurotiomycetidae</taxon>
        <taxon>Onygenales</taxon>
        <taxon>Ajellomycetaceae</taxon>
        <taxon>Histoplasma</taxon>
    </lineage>
</organism>
<proteinExistence type="predicted"/>
<accession>A0A8H8D2P7</accession>
<evidence type="ECO:0000313" key="2">
    <source>
        <dbReference type="Proteomes" id="UP000670092"/>
    </source>
</evidence>
<reference evidence="1 2" key="1">
    <citation type="submission" date="2021-01" db="EMBL/GenBank/DDBJ databases">
        <title>Chromosome-level genome assembly of a human fungal pathogen reveals clustering of transcriptionally co-regulated genes.</title>
        <authorList>
            <person name="Voorhies M."/>
            <person name="Cohen S."/>
            <person name="Shea T.P."/>
            <person name="Petrus S."/>
            <person name="Munoz J.F."/>
            <person name="Poplawski S."/>
            <person name="Goldman W.E."/>
            <person name="Michael T."/>
            <person name="Cuomo C.A."/>
            <person name="Sil A."/>
            <person name="Beyhan S."/>
        </authorList>
    </citation>
    <scope>NUCLEOTIDE SEQUENCE [LARGE SCALE GENOMIC DNA]</scope>
    <source>
        <strain evidence="1 2">G184AR</strain>
    </source>
</reference>
<comment type="caution">
    <text evidence="1">The sequence shown here is derived from an EMBL/GenBank/DDBJ whole genome shotgun (WGS) entry which is preliminary data.</text>
</comment>
<evidence type="ECO:0000313" key="1">
    <source>
        <dbReference type="EMBL" id="KAG5298864.1"/>
    </source>
</evidence>
<dbReference type="AlphaFoldDB" id="A0A8H8D2P7"/>
<name>A0A8H8D2P7_AJECA</name>
<dbReference type="EMBL" id="JAEVHI010000002">
    <property type="protein sequence ID" value="KAG5298864.1"/>
    <property type="molecule type" value="Genomic_DNA"/>
</dbReference>
<sequence>MSTYHWQIWHKQSTAFLGHLGQAVSQGSEPWDATDIVSSFWNNCRIRHTVPADCRGHFFLLQLVAAISKAWVSMRRASCGRQRHTLRWPNLTPNTSLLTSVLGTLLEES</sequence>
<protein>
    <submittedName>
        <fullName evidence="1">Uncharacterized protein</fullName>
    </submittedName>
</protein>